<organism evidence="11 12">
    <name type="scientific">Isoptericola peretonis</name>
    <dbReference type="NCBI Taxonomy" id="2918523"/>
    <lineage>
        <taxon>Bacteria</taxon>
        <taxon>Bacillati</taxon>
        <taxon>Actinomycetota</taxon>
        <taxon>Actinomycetes</taxon>
        <taxon>Micrococcales</taxon>
        <taxon>Promicromonosporaceae</taxon>
        <taxon>Isoptericola</taxon>
    </lineage>
</organism>
<dbReference type="EC" id="2.7.13.3" evidence="2"/>
<dbReference type="InterPro" id="IPR003594">
    <property type="entry name" value="HATPase_dom"/>
</dbReference>
<dbReference type="PANTHER" id="PTHR24421:SF10">
    <property type="entry name" value="NITRATE_NITRITE SENSOR PROTEIN NARQ"/>
    <property type="match status" value="1"/>
</dbReference>
<dbReference type="EMBL" id="JALQCY010000003">
    <property type="protein sequence ID" value="MCK9793988.1"/>
    <property type="molecule type" value="Genomic_DNA"/>
</dbReference>
<dbReference type="PANTHER" id="PTHR24421">
    <property type="entry name" value="NITRATE/NITRITE SENSOR PROTEIN NARX-RELATED"/>
    <property type="match status" value="1"/>
</dbReference>
<dbReference type="GO" id="GO:0016301">
    <property type="term" value="F:kinase activity"/>
    <property type="evidence" value="ECO:0007669"/>
    <property type="project" value="UniProtKB-KW"/>
</dbReference>
<evidence type="ECO:0000256" key="4">
    <source>
        <dbReference type="ARBA" id="ARBA00022679"/>
    </source>
</evidence>
<keyword evidence="9" id="KW-0812">Transmembrane</keyword>
<dbReference type="SMART" id="SM00387">
    <property type="entry name" value="HATPase_c"/>
    <property type="match status" value="1"/>
</dbReference>
<dbReference type="CDD" id="cd16917">
    <property type="entry name" value="HATPase_UhpB-NarQ-NarX-like"/>
    <property type="match status" value="1"/>
</dbReference>
<evidence type="ECO:0000256" key="8">
    <source>
        <dbReference type="ARBA" id="ARBA00023012"/>
    </source>
</evidence>
<evidence type="ECO:0000256" key="2">
    <source>
        <dbReference type="ARBA" id="ARBA00012438"/>
    </source>
</evidence>
<keyword evidence="12" id="KW-1185">Reference proteome</keyword>
<feature type="transmembrane region" description="Helical" evidence="9">
    <location>
        <begin position="43"/>
        <end position="61"/>
    </location>
</feature>
<dbReference type="Pfam" id="PF07730">
    <property type="entry name" value="HisKA_3"/>
    <property type="match status" value="1"/>
</dbReference>
<gene>
    <name evidence="11" type="ORF">M1843_09550</name>
</gene>
<dbReference type="Proteomes" id="UP001651050">
    <property type="component" value="Unassembled WGS sequence"/>
</dbReference>
<evidence type="ECO:0000256" key="6">
    <source>
        <dbReference type="ARBA" id="ARBA00022777"/>
    </source>
</evidence>
<dbReference type="InterPro" id="IPR050482">
    <property type="entry name" value="Sensor_HK_TwoCompSys"/>
</dbReference>
<evidence type="ECO:0000313" key="11">
    <source>
        <dbReference type="EMBL" id="MCK9793988.1"/>
    </source>
</evidence>
<accession>A0ABT0J3B9</accession>
<keyword evidence="6 11" id="KW-0418">Kinase</keyword>
<comment type="catalytic activity">
    <reaction evidence="1">
        <text>ATP + protein L-histidine = ADP + protein N-phospho-L-histidine.</text>
        <dbReference type="EC" id="2.7.13.3"/>
    </reaction>
</comment>
<evidence type="ECO:0000256" key="9">
    <source>
        <dbReference type="SAM" id="Phobius"/>
    </source>
</evidence>
<feature type="transmembrane region" description="Helical" evidence="9">
    <location>
        <begin position="12"/>
        <end position="31"/>
    </location>
</feature>
<keyword evidence="9" id="KW-1133">Transmembrane helix</keyword>
<protein>
    <recommendedName>
        <fullName evidence="2">histidine kinase</fullName>
        <ecNumber evidence="2">2.7.13.3</ecNumber>
    </recommendedName>
</protein>
<keyword evidence="9" id="KW-0472">Membrane</keyword>
<feature type="transmembrane region" description="Helical" evidence="9">
    <location>
        <begin position="134"/>
        <end position="155"/>
    </location>
</feature>
<keyword evidence="7" id="KW-0067">ATP-binding</keyword>
<evidence type="ECO:0000256" key="3">
    <source>
        <dbReference type="ARBA" id="ARBA00022553"/>
    </source>
</evidence>
<reference evidence="11 12" key="1">
    <citation type="submission" date="2022-02" db="EMBL/GenBank/DDBJ databases">
        <title>The car tank lid bacteriome: a reservoir of bacteria with potential in bioremediation of fuel.</title>
        <authorList>
            <person name="Vidal-Verdu A."/>
            <person name="Gomez-Martinez D."/>
            <person name="Latorre-Perez A."/>
            <person name="Pereto J."/>
            <person name="Porcar M."/>
        </authorList>
    </citation>
    <scope>NUCLEOTIDE SEQUENCE [LARGE SCALE GENOMIC DNA]</scope>
    <source>
        <strain evidence="11 12">4D.3</strain>
    </source>
</reference>
<keyword evidence="3" id="KW-0597">Phosphoprotein</keyword>
<evidence type="ECO:0000256" key="7">
    <source>
        <dbReference type="ARBA" id="ARBA00022840"/>
    </source>
</evidence>
<dbReference type="RefSeq" id="WP_416343846.1">
    <property type="nucleotide sequence ID" value="NZ_JALQCY010000003.1"/>
</dbReference>
<comment type="caution">
    <text evidence="11">The sequence shown here is derived from an EMBL/GenBank/DDBJ whole genome shotgun (WGS) entry which is preliminary data.</text>
</comment>
<dbReference type="Gene3D" id="3.30.565.10">
    <property type="entry name" value="Histidine kinase-like ATPase, C-terminal domain"/>
    <property type="match status" value="1"/>
</dbReference>
<keyword evidence="4" id="KW-0808">Transferase</keyword>
<evidence type="ECO:0000259" key="10">
    <source>
        <dbReference type="SMART" id="SM00387"/>
    </source>
</evidence>
<dbReference type="Gene3D" id="1.20.5.1930">
    <property type="match status" value="1"/>
</dbReference>
<evidence type="ECO:0000256" key="1">
    <source>
        <dbReference type="ARBA" id="ARBA00000085"/>
    </source>
</evidence>
<keyword evidence="5" id="KW-0547">Nucleotide-binding</keyword>
<evidence type="ECO:0000313" key="12">
    <source>
        <dbReference type="Proteomes" id="UP001651050"/>
    </source>
</evidence>
<feature type="transmembrane region" description="Helical" evidence="9">
    <location>
        <begin position="103"/>
        <end position="122"/>
    </location>
</feature>
<dbReference type="InterPro" id="IPR011712">
    <property type="entry name" value="Sig_transdc_His_kin_sub3_dim/P"/>
</dbReference>
<sequence length="392" mass="40378">MTSSATAPPSPWVTDVVLALASTLVVAVVIAADSSGQGATGPAAYLFAAGFGALVLLRRVATRTMLVLTFLGVCVYYALGFAPIGMVLPAVAALYSAAERGRTGWAVGTGAVLIAVATYFRVADEEPDPSATLTAYDLVTNVALTAAAVALGVAVRLAREAREHAALVRELTAEQEAHAARERLQAERLRIARDLHDTVGHHLSVVALHAGVADEAVGRDDDAARDALACVREAASGTLDELRATVKVLREPRPGTDVPSRPAVIGLRDADALLDPARAAGLDVEADVDVPPRAVSDATDAAAYRIVQEALTNVVRHAAARRVRVEAAVTDGVLRLSVTDDGRGAGPRAPAGAGIAGMRERSALLGGTFSARDVPGGGFAVVAELPTHPRAD</sequence>
<feature type="domain" description="Histidine kinase/HSP90-like ATPase" evidence="10">
    <location>
        <begin position="298"/>
        <end position="389"/>
    </location>
</feature>
<keyword evidence="8" id="KW-0902">Two-component regulatory system</keyword>
<dbReference type="SUPFAM" id="SSF55874">
    <property type="entry name" value="ATPase domain of HSP90 chaperone/DNA topoisomerase II/histidine kinase"/>
    <property type="match status" value="1"/>
</dbReference>
<dbReference type="InterPro" id="IPR036890">
    <property type="entry name" value="HATPase_C_sf"/>
</dbReference>
<proteinExistence type="predicted"/>
<dbReference type="Pfam" id="PF02518">
    <property type="entry name" value="HATPase_c"/>
    <property type="match status" value="1"/>
</dbReference>
<name>A0ABT0J3B9_9MICO</name>
<feature type="transmembrane region" description="Helical" evidence="9">
    <location>
        <begin position="67"/>
        <end position="91"/>
    </location>
</feature>
<evidence type="ECO:0000256" key="5">
    <source>
        <dbReference type="ARBA" id="ARBA00022741"/>
    </source>
</evidence>